<feature type="transmembrane region" description="Helical" evidence="1">
    <location>
        <begin position="39"/>
        <end position="58"/>
    </location>
</feature>
<keyword evidence="1" id="KW-0812">Transmembrane</keyword>
<dbReference type="AlphaFoldDB" id="A0A9D1R1I4"/>
<accession>A0A9D1R1I4</accession>
<evidence type="ECO:0000256" key="1">
    <source>
        <dbReference type="SAM" id="Phobius"/>
    </source>
</evidence>
<name>A0A9D1R1I4_9BACT</name>
<gene>
    <name evidence="2" type="ORF">H9874_08940</name>
</gene>
<dbReference type="Proteomes" id="UP000824264">
    <property type="component" value="Unassembled WGS sequence"/>
</dbReference>
<evidence type="ECO:0000313" key="3">
    <source>
        <dbReference type="Proteomes" id="UP000824264"/>
    </source>
</evidence>
<proteinExistence type="predicted"/>
<feature type="transmembrane region" description="Helical" evidence="1">
    <location>
        <begin position="89"/>
        <end position="107"/>
    </location>
</feature>
<protein>
    <submittedName>
        <fullName evidence="2">AzlD domain-containing protein</fullName>
    </submittedName>
</protein>
<sequence length="108" mass="11728">MNIDLSLCIAGMCLVTLLPRVLPVTLLAGRTLPPLLERWLSFVPVSVLAALVAPDLLLSQDRLNLSTDNFFLIAAVPTLLVSWYKKGSLSVALAVGMGTVALLRHYWV</sequence>
<organism evidence="2 3">
    <name type="scientific">Candidatus Bilophila faecipullorum</name>
    <dbReference type="NCBI Taxonomy" id="2838482"/>
    <lineage>
        <taxon>Bacteria</taxon>
        <taxon>Pseudomonadati</taxon>
        <taxon>Thermodesulfobacteriota</taxon>
        <taxon>Desulfovibrionia</taxon>
        <taxon>Desulfovibrionales</taxon>
        <taxon>Desulfovibrionaceae</taxon>
        <taxon>Bilophila</taxon>
    </lineage>
</organism>
<dbReference type="EMBL" id="DXGI01000340">
    <property type="protein sequence ID" value="HIW79254.1"/>
    <property type="molecule type" value="Genomic_DNA"/>
</dbReference>
<comment type="caution">
    <text evidence="2">The sequence shown here is derived from an EMBL/GenBank/DDBJ whole genome shotgun (WGS) entry which is preliminary data.</text>
</comment>
<reference evidence="2" key="1">
    <citation type="journal article" date="2021" name="PeerJ">
        <title>Extensive microbial diversity within the chicken gut microbiome revealed by metagenomics and culture.</title>
        <authorList>
            <person name="Gilroy R."/>
            <person name="Ravi A."/>
            <person name="Getino M."/>
            <person name="Pursley I."/>
            <person name="Horton D.L."/>
            <person name="Alikhan N.F."/>
            <person name="Baker D."/>
            <person name="Gharbi K."/>
            <person name="Hall N."/>
            <person name="Watson M."/>
            <person name="Adriaenssens E.M."/>
            <person name="Foster-Nyarko E."/>
            <person name="Jarju S."/>
            <person name="Secka A."/>
            <person name="Antonio M."/>
            <person name="Oren A."/>
            <person name="Chaudhuri R.R."/>
            <person name="La Ragione R."/>
            <person name="Hildebrand F."/>
            <person name="Pallen M.J."/>
        </authorList>
    </citation>
    <scope>NUCLEOTIDE SEQUENCE</scope>
    <source>
        <strain evidence="2">ChiSxjej5B17-1746</strain>
    </source>
</reference>
<dbReference type="Pfam" id="PF05437">
    <property type="entry name" value="AzlD"/>
    <property type="match status" value="1"/>
</dbReference>
<keyword evidence="1" id="KW-1133">Transmembrane helix</keyword>
<dbReference type="InterPro" id="IPR008407">
    <property type="entry name" value="Brnchd-chn_aa_trnsp_AzlD"/>
</dbReference>
<evidence type="ECO:0000313" key="2">
    <source>
        <dbReference type="EMBL" id="HIW79254.1"/>
    </source>
</evidence>
<keyword evidence="1" id="KW-0472">Membrane</keyword>
<feature type="transmembrane region" description="Helical" evidence="1">
    <location>
        <begin position="65"/>
        <end position="83"/>
    </location>
</feature>
<reference evidence="2" key="2">
    <citation type="submission" date="2021-04" db="EMBL/GenBank/DDBJ databases">
        <authorList>
            <person name="Gilroy R."/>
        </authorList>
    </citation>
    <scope>NUCLEOTIDE SEQUENCE</scope>
    <source>
        <strain evidence="2">ChiSxjej5B17-1746</strain>
    </source>
</reference>